<dbReference type="Proteomes" id="UP000443353">
    <property type="component" value="Unassembled WGS sequence"/>
</dbReference>
<dbReference type="AlphaFoldDB" id="A0A7X3G3E0"/>
<accession>A0A7X3G3E0</accession>
<proteinExistence type="predicted"/>
<gene>
    <name evidence="1" type="ORF">GPY61_23730</name>
</gene>
<evidence type="ECO:0000313" key="1">
    <source>
        <dbReference type="EMBL" id="MVW62932.1"/>
    </source>
</evidence>
<dbReference type="InterPro" id="IPR029032">
    <property type="entry name" value="AhpD-like"/>
</dbReference>
<reference evidence="1 2" key="1">
    <citation type="submission" date="2019-12" db="EMBL/GenBank/DDBJ databases">
        <authorList>
            <person name="Li C."/>
            <person name="Zhao J."/>
        </authorList>
    </citation>
    <scope>NUCLEOTIDE SEQUENCE [LARGE SCALE GENOMIC DNA]</scope>
    <source>
        <strain evidence="1 2">NEAU-DD11</strain>
    </source>
</reference>
<dbReference type="EMBL" id="WSES01000007">
    <property type="protein sequence ID" value="MVW62932.1"/>
    <property type="molecule type" value="Genomic_DNA"/>
</dbReference>
<comment type="caution">
    <text evidence="1">The sequence shown here is derived from an EMBL/GenBank/DDBJ whole genome shotgun (WGS) entry which is preliminary data.</text>
</comment>
<name>A0A7X3G3E0_9BURK</name>
<evidence type="ECO:0000313" key="2">
    <source>
        <dbReference type="Proteomes" id="UP000443353"/>
    </source>
</evidence>
<protein>
    <submittedName>
        <fullName evidence="1">Uncharacterized protein</fullName>
    </submittedName>
</protein>
<dbReference type="SUPFAM" id="SSF69118">
    <property type="entry name" value="AhpD-like"/>
    <property type="match status" value="1"/>
</dbReference>
<dbReference type="Gene3D" id="1.20.1290.10">
    <property type="entry name" value="AhpD-like"/>
    <property type="match status" value="1"/>
</dbReference>
<sequence length="151" mass="16090">MNANKAWTPPAANRLYELAQSGTLDRQTRIRIALYLARRGQGVFEPGSLRLCGRAAGMNGAEMAANEAGTSHDAKGTACLAFVRTLLDVPDAPSARDVDGMAEVGYRASDIAEVISQVGINRDLHQSPSAIADCARLQSHPQSSTNQQENP</sequence>
<organism evidence="1 2">
    <name type="scientific">Massilia cellulosiltytica</name>
    <dbReference type="NCBI Taxonomy" id="2683234"/>
    <lineage>
        <taxon>Bacteria</taxon>
        <taxon>Pseudomonadati</taxon>
        <taxon>Pseudomonadota</taxon>
        <taxon>Betaproteobacteria</taxon>
        <taxon>Burkholderiales</taxon>
        <taxon>Oxalobacteraceae</taxon>
        <taxon>Telluria group</taxon>
        <taxon>Massilia</taxon>
    </lineage>
</organism>
<keyword evidence="2" id="KW-1185">Reference proteome</keyword>
<dbReference type="RefSeq" id="WP_056330889.1">
    <property type="nucleotide sequence ID" value="NZ_WSES01000007.1"/>
</dbReference>